<keyword evidence="2" id="KW-1185">Reference proteome</keyword>
<accession>A0A803R3T7</accession>
<dbReference type="AlphaFoldDB" id="A0A803R3W4"/>
<reference evidence="1 2" key="1">
    <citation type="submission" date="2018-11" db="EMBL/GenBank/DDBJ databases">
        <authorList>
            <person name="Grassa J C."/>
        </authorList>
    </citation>
    <scope>NUCLEOTIDE SEQUENCE [LARGE SCALE GENOMIC DNA]</scope>
</reference>
<evidence type="ECO:0000313" key="2">
    <source>
        <dbReference type="Proteomes" id="UP000596661"/>
    </source>
</evidence>
<dbReference type="EMBL" id="UZAU01000563">
    <property type="status" value="NOT_ANNOTATED_CDS"/>
    <property type="molecule type" value="Genomic_DNA"/>
</dbReference>
<dbReference type="Gramene" id="novel_model_4759_5bd9a17a.8.5bd9b13a">
    <property type="protein sequence ID" value="cds.novel_model_4759_5bd9a17a.8.5bd9b13a"/>
    <property type="gene ID" value="novel_gene_2489_5bd9a17a"/>
</dbReference>
<dbReference type="Proteomes" id="UP000596661">
    <property type="component" value="Chromosome 6"/>
</dbReference>
<proteinExistence type="predicted"/>
<dbReference type="Gramene" id="novel_model_4786_5bd9a17a">
    <property type="protein sequence ID" value="cds.novel_model_4786_5bd9a17a"/>
    <property type="gene ID" value="novel_gene_2501_5bd9a17a"/>
</dbReference>
<organism evidence="1 2">
    <name type="scientific">Cannabis sativa</name>
    <name type="common">Hemp</name>
    <name type="synonym">Marijuana</name>
    <dbReference type="NCBI Taxonomy" id="3483"/>
    <lineage>
        <taxon>Eukaryota</taxon>
        <taxon>Viridiplantae</taxon>
        <taxon>Streptophyta</taxon>
        <taxon>Embryophyta</taxon>
        <taxon>Tracheophyta</taxon>
        <taxon>Spermatophyta</taxon>
        <taxon>Magnoliopsida</taxon>
        <taxon>eudicotyledons</taxon>
        <taxon>Gunneridae</taxon>
        <taxon>Pentapetalae</taxon>
        <taxon>rosids</taxon>
        <taxon>fabids</taxon>
        <taxon>Rosales</taxon>
        <taxon>Cannabaceae</taxon>
        <taxon>Cannabis</taxon>
    </lineage>
</organism>
<dbReference type="EnsemblPlants" id="novel_model_4759_5bd9a17a.8.5bd9b13a">
    <property type="protein sequence ID" value="cds.novel_model_4759_5bd9a17a.8.5bd9b13a"/>
    <property type="gene ID" value="novel_gene_2489_5bd9a17a"/>
</dbReference>
<protein>
    <submittedName>
        <fullName evidence="1">Uncharacterized protein</fullName>
    </submittedName>
</protein>
<dbReference type="EnsemblPlants" id="novel_model_4760_5bd9a17a.7.5bd9b13a">
    <property type="protein sequence ID" value="cds.novel_model_4760_5bd9a17a.7.5bd9b13a"/>
    <property type="gene ID" value="novel_gene_2489_5bd9a17a"/>
</dbReference>
<accession>A0A803R3W4</accession>
<evidence type="ECO:0000313" key="1">
    <source>
        <dbReference type="EnsemblPlants" id="cds.novel_model_4786_5bd9a17a"/>
    </source>
</evidence>
<name>A0A803R3W4_CANSA</name>
<reference evidence="1" key="2">
    <citation type="submission" date="2021-03" db="UniProtKB">
        <authorList>
            <consortium name="EnsemblPlants"/>
        </authorList>
    </citation>
    <scope>IDENTIFICATION</scope>
</reference>
<dbReference type="Gramene" id="novel_model_4760_5bd9a17a.7.5bd9b13a">
    <property type="protein sequence ID" value="cds.novel_model_4760_5bd9a17a.7.5bd9b13a"/>
    <property type="gene ID" value="novel_gene_2489_5bd9a17a"/>
</dbReference>
<accession>A0A803R3T5</accession>
<dbReference type="EnsemblPlants" id="novel_model_4786_5bd9a17a">
    <property type="protein sequence ID" value="cds.novel_model_4786_5bd9a17a"/>
    <property type="gene ID" value="novel_gene_2501_5bd9a17a"/>
</dbReference>
<sequence>MWEGWDFFFLKPNQNLFFSVSVKINLRCYPTLHSSSHCTTDSETQKNLFFPLHQGTHSPAAPQLHRPLRSSRIRYCTSSCWSSVLLVAIKTSKRC</sequence>